<reference evidence="7" key="2">
    <citation type="journal article" date="2014" name="Nat. Commun.">
        <title>The cavefish genome reveals candidate genes for eye loss.</title>
        <authorList>
            <person name="McGaugh S.E."/>
            <person name="Gross J.B."/>
            <person name="Aken B."/>
            <person name="Blin M."/>
            <person name="Borowsky R."/>
            <person name="Chalopin D."/>
            <person name="Hinaux H."/>
            <person name="Jeffery W.R."/>
            <person name="Keene A."/>
            <person name="Ma L."/>
            <person name="Minx P."/>
            <person name="Murphy D."/>
            <person name="O'Quin K.E."/>
            <person name="Retaux S."/>
            <person name="Rohner N."/>
            <person name="Searle S.M."/>
            <person name="Stahl B.A."/>
            <person name="Tabin C."/>
            <person name="Volff J.N."/>
            <person name="Yoshizawa M."/>
            <person name="Warren W.C."/>
        </authorList>
    </citation>
    <scope>NUCLEOTIDE SEQUENCE [LARGE SCALE GENOMIC DNA]</scope>
    <source>
        <strain evidence="7">female</strain>
    </source>
</reference>
<feature type="chain" id="PRO_5017271021" description="Fibronectin type-III domain-containing protein" evidence="3">
    <location>
        <begin position="19"/>
        <end position="595"/>
    </location>
</feature>
<feature type="region of interest" description="Disordered" evidence="1">
    <location>
        <begin position="291"/>
        <end position="372"/>
    </location>
</feature>
<feature type="signal peptide" evidence="3">
    <location>
        <begin position="1"/>
        <end position="18"/>
    </location>
</feature>
<keyword evidence="2" id="KW-0812">Transmembrane</keyword>
<keyword evidence="2" id="KW-1133">Transmembrane helix</keyword>
<dbReference type="Gene3D" id="2.60.40.10">
    <property type="entry name" value="Immunoglobulins"/>
    <property type="match status" value="1"/>
</dbReference>
<accession>W5KE82</accession>
<dbReference type="PANTHER" id="PTHR20859">
    <property type="entry name" value="INTERFERON/INTERLEUKIN RECEPTOR"/>
    <property type="match status" value="1"/>
</dbReference>
<dbReference type="SUPFAM" id="SSF49265">
    <property type="entry name" value="Fibronectin type III"/>
    <property type="match status" value="2"/>
</dbReference>
<reference evidence="6" key="3">
    <citation type="submission" date="2025-08" db="UniProtKB">
        <authorList>
            <consortium name="Ensembl"/>
        </authorList>
    </citation>
    <scope>IDENTIFICATION</scope>
</reference>
<dbReference type="Pfam" id="PF01108">
    <property type="entry name" value="Tissue_fac"/>
    <property type="match status" value="1"/>
</dbReference>
<feature type="compositionally biased region" description="Polar residues" evidence="1">
    <location>
        <begin position="354"/>
        <end position="366"/>
    </location>
</feature>
<name>W5KE82_ASTMX</name>
<keyword evidence="2" id="KW-0472">Membrane</keyword>
<feature type="transmembrane region" description="Helical" evidence="2">
    <location>
        <begin position="228"/>
        <end position="255"/>
    </location>
</feature>
<feature type="domain" description="Interferon/interleukin receptor" evidence="5">
    <location>
        <begin position="112"/>
        <end position="221"/>
    </location>
</feature>
<dbReference type="Proteomes" id="UP000018467">
    <property type="component" value="Unassembled WGS sequence"/>
</dbReference>
<dbReference type="Pfam" id="PF09294">
    <property type="entry name" value="Interfer-bind"/>
    <property type="match status" value="1"/>
</dbReference>
<sequence>MRILALLHIYFMFLDIQASNLLPTPENVTLLSYNFNHILIWSPGRGTPQGTVYSINVKPDSERRRVKTNKTILDISKYMPDMNEQYTVRLSALFGNRSSPVVKRNITPYIETIIGPPAVTMSGCGNCFNISVSLPVREGLWNRTNFYKGIFFYIRLKKAGEEKVITVPKTCSHSENQSAVVELYNCSVKNLQLGGNYCVQAQPHINVNENTRPSDWFCAFTSTVEERGVAFVAGWTICFVLAGLCLLIITASLVYTRSLCRWRMNLPKALTAVVPGRYFSAEETQLSVAEVDTSVKSNKTKQVHQIQADLHKKETKEQTDMEEEDEDNDDNDDDDDDNNDEGEISKCNYMDRGINNSDSQATNSRQSTTSTTTTLCEVAEDSGGCIEKFLPTEAKPAPTSSTALSQVLHQHHIGNTQVISADLRPEKQNLPTLREMGPDGGRINQTEADPDHNISLSSVRLMSLQTTAGDVRHAKDVQEPLVPLLIREPAEDRLYLSKPQTGNPTLLGLHTHSNFQRTAQADSQNEKLSKLKYLPEKRSDQPVRHDWTQTRNMAMHRGEQDTEIECLLEQDKMEKEEKDEEEDEEEDYTSGYMKR</sequence>
<evidence type="ECO:0000313" key="7">
    <source>
        <dbReference type="Proteomes" id="UP000018467"/>
    </source>
</evidence>
<dbReference type="InterPro" id="IPR036116">
    <property type="entry name" value="FN3_sf"/>
</dbReference>
<reference evidence="7" key="1">
    <citation type="submission" date="2013-03" db="EMBL/GenBank/DDBJ databases">
        <authorList>
            <person name="Jeffery W."/>
            <person name="Warren W."/>
            <person name="Wilson R.K."/>
        </authorList>
    </citation>
    <scope>NUCLEOTIDE SEQUENCE</scope>
    <source>
        <strain evidence="7">female</strain>
    </source>
</reference>
<evidence type="ECO:0000256" key="1">
    <source>
        <dbReference type="SAM" id="MobiDB-lite"/>
    </source>
</evidence>
<evidence type="ECO:0000256" key="2">
    <source>
        <dbReference type="SAM" id="Phobius"/>
    </source>
</evidence>
<feature type="compositionally biased region" description="Basic and acidic residues" evidence="1">
    <location>
        <begin position="309"/>
        <end position="319"/>
    </location>
</feature>
<dbReference type="GeneTree" id="ENSGT00940000158231"/>
<reference evidence="6" key="4">
    <citation type="submission" date="2025-09" db="UniProtKB">
        <authorList>
            <consortium name="Ensembl"/>
        </authorList>
    </citation>
    <scope>IDENTIFICATION</scope>
</reference>
<feature type="domain" description="Fibronectin type-III" evidence="4">
    <location>
        <begin position="4"/>
        <end position="100"/>
    </location>
</feature>
<dbReference type="GO" id="GO:0004896">
    <property type="term" value="F:cytokine receptor activity"/>
    <property type="evidence" value="ECO:0007669"/>
    <property type="project" value="TreeGrafter"/>
</dbReference>
<protein>
    <recommendedName>
        <fullName evidence="8">Fibronectin type-III domain-containing protein</fullName>
    </recommendedName>
</protein>
<proteinExistence type="predicted"/>
<dbReference type="InterPro" id="IPR050650">
    <property type="entry name" value="Type-II_Cytokine-TF_Rcpt"/>
</dbReference>
<feature type="compositionally biased region" description="Acidic residues" evidence="1">
    <location>
        <begin position="320"/>
        <end position="342"/>
    </location>
</feature>
<organism evidence="6 7">
    <name type="scientific">Astyanax mexicanus</name>
    <name type="common">Blind cave fish</name>
    <name type="synonym">Astyanax fasciatus mexicanus</name>
    <dbReference type="NCBI Taxonomy" id="7994"/>
    <lineage>
        <taxon>Eukaryota</taxon>
        <taxon>Metazoa</taxon>
        <taxon>Chordata</taxon>
        <taxon>Craniata</taxon>
        <taxon>Vertebrata</taxon>
        <taxon>Euteleostomi</taxon>
        <taxon>Actinopterygii</taxon>
        <taxon>Neopterygii</taxon>
        <taxon>Teleostei</taxon>
        <taxon>Ostariophysi</taxon>
        <taxon>Characiformes</taxon>
        <taxon>Characoidei</taxon>
        <taxon>Acestrorhamphidae</taxon>
        <taxon>Acestrorhamphinae</taxon>
        <taxon>Astyanax</taxon>
    </lineage>
</organism>
<dbReference type="InterPro" id="IPR003961">
    <property type="entry name" value="FN3_dom"/>
</dbReference>
<dbReference type="Ensembl" id="ENSAMXT00000005893.2">
    <property type="protein sequence ID" value="ENSAMXP00000005893.2"/>
    <property type="gene ID" value="ENSAMXG00000005761.2"/>
</dbReference>
<dbReference type="InParanoid" id="W5KE82"/>
<evidence type="ECO:0000259" key="4">
    <source>
        <dbReference type="Pfam" id="PF01108"/>
    </source>
</evidence>
<keyword evidence="7" id="KW-1185">Reference proteome</keyword>
<dbReference type="InterPro" id="IPR013783">
    <property type="entry name" value="Ig-like_fold"/>
</dbReference>
<dbReference type="InterPro" id="IPR015373">
    <property type="entry name" value="Interferon/interleukin_rcp_dom"/>
</dbReference>
<dbReference type="HOGENOM" id="CLU_040175_0_0_1"/>
<dbReference type="Bgee" id="ENSAMXG00000005761">
    <property type="expression patterns" value="Expressed in intestine and 14 other cell types or tissues"/>
</dbReference>
<evidence type="ECO:0000313" key="6">
    <source>
        <dbReference type="Ensembl" id="ENSAMXP00000005893.2"/>
    </source>
</evidence>
<evidence type="ECO:0000256" key="3">
    <source>
        <dbReference type="SAM" id="SignalP"/>
    </source>
</evidence>
<dbReference type="GO" id="GO:0005886">
    <property type="term" value="C:plasma membrane"/>
    <property type="evidence" value="ECO:0007669"/>
    <property type="project" value="TreeGrafter"/>
</dbReference>
<dbReference type="STRING" id="7994.ENSAMXP00000005893"/>
<feature type="compositionally biased region" description="Acidic residues" evidence="1">
    <location>
        <begin position="577"/>
        <end position="588"/>
    </location>
</feature>
<evidence type="ECO:0000259" key="5">
    <source>
        <dbReference type="Pfam" id="PF09294"/>
    </source>
</evidence>
<evidence type="ECO:0008006" key="8">
    <source>
        <dbReference type="Google" id="ProtNLM"/>
    </source>
</evidence>
<feature type="region of interest" description="Disordered" evidence="1">
    <location>
        <begin position="533"/>
        <end position="595"/>
    </location>
</feature>
<feature type="compositionally biased region" description="Basic and acidic residues" evidence="1">
    <location>
        <begin position="533"/>
        <end position="548"/>
    </location>
</feature>
<dbReference type="AlphaFoldDB" id="W5KE82"/>
<keyword evidence="3" id="KW-0732">Signal</keyword>
<dbReference type="PANTHER" id="PTHR20859:SF53">
    <property type="entry name" value="INTERLEUKIN-22 RECEPTOR SUBUNIT ALPHA-1"/>
    <property type="match status" value="1"/>
</dbReference>